<evidence type="ECO:0000313" key="4">
    <source>
        <dbReference type="Proteomes" id="UP000008909"/>
    </source>
</evidence>
<feature type="region of interest" description="Disordered" evidence="1">
    <location>
        <begin position="512"/>
        <end position="545"/>
    </location>
</feature>
<evidence type="ECO:0000313" key="3">
    <source>
        <dbReference type="EMBL" id="GAA50335.1"/>
    </source>
</evidence>
<organism evidence="3 4">
    <name type="scientific">Clonorchis sinensis</name>
    <name type="common">Chinese liver fluke</name>
    <dbReference type="NCBI Taxonomy" id="79923"/>
    <lineage>
        <taxon>Eukaryota</taxon>
        <taxon>Metazoa</taxon>
        <taxon>Spiralia</taxon>
        <taxon>Lophotrochozoa</taxon>
        <taxon>Platyhelminthes</taxon>
        <taxon>Trematoda</taxon>
        <taxon>Digenea</taxon>
        <taxon>Opisthorchiida</taxon>
        <taxon>Opisthorchiata</taxon>
        <taxon>Opisthorchiidae</taxon>
        <taxon>Clonorchis</taxon>
    </lineage>
</organism>
<keyword evidence="4" id="KW-1185">Reference proteome</keyword>
<evidence type="ECO:0000259" key="2">
    <source>
        <dbReference type="PROSITE" id="PS50222"/>
    </source>
</evidence>
<reference key="2">
    <citation type="submission" date="2011-10" db="EMBL/GenBank/DDBJ databases">
        <title>The genome and transcriptome sequence of Clonorchis sinensis provide insights into the carcinogenic liver fluke.</title>
        <authorList>
            <person name="Wang X."/>
            <person name="Huang Y."/>
            <person name="Chen W."/>
            <person name="Liu H."/>
            <person name="Guo L."/>
            <person name="Chen Y."/>
            <person name="Luo F."/>
            <person name="Zhou W."/>
            <person name="Sun J."/>
            <person name="Mao Q."/>
            <person name="Liang P."/>
            <person name="Zhou C."/>
            <person name="Tian Y."/>
            <person name="Men J."/>
            <person name="Lv X."/>
            <person name="Huang L."/>
            <person name="Zhou J."/>
            <person name="Hu Y."/>
            <person name="Li R."/>
            <person name="Zhang F."/>
            <person name="Lei H."/>
            <person name="Li X."/>
            <person name="Hu X."/>
            <person name="Liang C."/>
            <person name="Xu J."/>
            <person name="Wu Z."/>
            <person name="Yu X."/>
        </authorList>
    </citation>
    <scope>NUCLEOTIDE SEQUENCE</scope>
    <source>
        <strain>Henan</strain>
    </source>
</reference>
<evidence type="ECO:0000256" key="1">
    <source>
        <dbReference type="SAM" id="MobiDB-lite"/>
    </source>
</evidence>
<accession>G7YBK1</accession>
<dbReference type="AlphaFoldDB" id="G7YBK1"/>
<dbReference type="Proteomes" id="UP000008909">
    <property type="component" value="Unassembled WGS sequence"/>
</dbReference>
<proteinExistence type="predicted"/>
<protein>
    <recommendedName>
        <fullName evidence="2">EF-hand domain-containing protein</fullName>
    </recommendedName>
</protein>
<feature type="domain" description="EF-hand" evidence="2">
    <location>
        <begin position="114"/>
        <end position="149"/>
    </location>
</feature>
<feature type="compositionally biased region" description="Polar residues" evidence="1">
    <location>
        <begin position="536"/>
        <end position="545"/>
    </location>
</feature>
<feature type="compositionally biased region" description="Basic and acidic residues" evidence="1">
    <location>
        <begin position="512"/>
        <end position="526"/>
    </location>
</feature>
<sequence length="603" mass="68030">MVIIILTVITDCMTSMFNTDAATATHSTRKQPSHIFGESSSRDSTCITTKFEMELEKYQSNPGKYRELLDSVNLWFDEHAEELIKLLKLHVSYSPDQTSYDDFEAAVVSMSFPFTKLEIRIIMRLFDHDHDGMIRFDDLNTRLSYLSCQKILQDDVVVIRWILARFYCLSCLEISEHPYHFSRSISVNMYAESLADIIRDRTGLCTPKIAIFLSSDAEDSTQLQPETMLCDQGLRGGEEWSPMEVGFYYRPLVENQYSCSDIGDFEFVISVHNPILWSKMVIDLEKLSCVGERAFFVVNRDDVKSASNYDKHSSVARHFGKVWGIENDNGPCGYGLRVKNLGTACSCSLSSGSGKCQEMAGGEQRLLGSETADGVIRTSSSVRQPDCHVHACFYVAEFIPDNASEWHLLAGAHLHLYRKPTHALQWPANSLIQLPQEWEPPYDHDNLDAQYGAIQKRREFVFVNMEHQVLLLTKHFTELSLVWLAPGDPWWPSGRPTASFVLIGSFQGLDHSDDQMSASRRRDATSTRKNGVGCKSSLSEWSGDNTKAGTQAVQKIIDFVDGTGRKSAEMVKSEQKVLASSNFNNINGKLKKKRPCRKPVSLA</sequence>
<dbReference type="GO" id="GO:0005509">
    <property type="term" value="F:calcium ion binding"/>
    <property type="evidence" value="ECO:0007669"/>
    <property type="project" value="InterPro"/>
</dbReference>
<gene>
    <name evidence="3" type="ORF">CLF_104386</name>
</gene>
<dbReference type="SUPFAM" id="SSF47473">
    <property type="entry name" value="EF-hand"/>
    <property type="match status" value="1"/>
</dbReference>
<reference evidence="3" key="1">
    <citation type="journal article" date="2011" name="Genome Biol.">
        <title>The draft genome of the carcinogenic human liver fluke Clonorchis sinensis.</title>
        <authorList>
            <person name="Wang X."/>
            <person name="Chen W."/>
            <person name="Huang Y."/>
            <person name="Sun J."/>
            <person name="Men J."/>
            <person name="Liu H."/>
            <person name="Luo F."/>
            <person name="Guo L."/>
            <person name="Lv X."/>
            <person name="Deng C."/>
            <person name="Zhou C."/>
            <person name="Fan Y."/>
            <person name="Li X."/>
            <person name="Huang L."/>
            <person name="Hu Y."/>
            <person name="Liang C."/>
            <person name="Hu X."/>
            <person name="Xu J."/>
            <person name="Yu X."/>
        </authorList>
    </citation>
    <scope>NUCLEOTIDE SEQUENCE [LARGE SCALE GENOMIC DNA]</scope>
    <source>
        <strain evidence="3">Henan</strain>
    </source>
</reference>
<dbReference type="InterPro" id="IPR011992">
    <property type="entry name" value="EF-hand-dom_pair"/>
</dbReference>
<dbReference type="EMBL" id="DF143036">
    <property type="protein sequence ID" value="GAA50335.1"/>
    <property type="molecule type" value="Genomic_DNA"/>
</dbReference>
<dbReference type="PROSITE" id="PS50222">
    <property type="entry name" value="EF_HAND_2"/>
    <property type="match status" value="1"/>
</dbReference>
<dbReference type="InterPro" id="IPR002048">
    <property type="entry name" value="EF_hand_dom"/>
</dbReference>
<name>G7YBK1_CLOSI</name>